<sequence>METTMFRYFALRLAGCLCLATALPIHAQTSPHGGASPLSTKAAAEAAGPNELFPPLPSLASLPPSSAQQLEEDAAPVTKARRSGKKTRRAAPRKAVEATVRVIVSDESQAYLAAVERTLDNALRETPHDPRDRLAPSGAVSVADVR</sequence>
<protein>
    <submittedName>
        <fullName evidence="3">Uncharacterized protein</fullName>
    </submittedName>
</protein>
<evidence type="ECO:0000256" key="2">
    <source>
        <dbReference type="SAM" id="SignalP"/>
    </source>
</evidence>
<evidence type="ECO:0000313" key="3">
    <source>
        <dbReference type="EMBL" id="PMS17733.1"/>
    </source>
</evidence>
<feature type="compositionally biased region" description="Basic residues" evidence="1">
    <location>
        <begin position="79"/>
        <end position="92"/>
    </location>
</feature>
<reference evidence="3 4" key="1">
    <citation type="submission" date="2018-01" db="EMBL/GenBank/DDBJ databases">
        <title>Whole genome analyses suggest that Burkholderia sensu lato contains two further novel genera in the rhizoxinica-symbiotica group Mycetohabitans gen. nov., and Trinickia gen. nov.: implications for the evolution of diazotrophy and nodulation in the Burkholderiaceae.</title>
        <authorList>
            <person name="Estrada-de los Santos P."/>
            <person name="Palmer M."/>
            <person name="Chavez-Ramirez B."/>
            <person name="Beukes C."/>
            <person name="Steenkamp E.T."/>
            <person name="Hirsch A.M."/>
            <person name="Manyaka P."/>
            <person name="Maluk M."/>
            <person name="Lafos M."/>
            <person name="Crook M."/>
            <person name="Gross E."/>
            <person name="Simon M.F."/>
            <person name="Bueno dos Reis Junior F."/>
            <person name="Poole P.S."/>
            <person name="Venter S.N."/>
            <person name="James E.K."/>
        </authorList>
    </citation>
    <scope>NUCLEOTIDE SEQUENCE [LARGE SCALE GENOMIC DNA]</scope>
    <source>
        <strain evidence="3 4">GP25-8</strain>
    </source>
</reference>
<feature type="region of interest" description="Disordered" evidence="1">
    <location>
        <begin position="29"/>
        <end position="93"/>
    </location>
</feature>
<dbReference type="EMBL" id="PNYB01000028">
    <property type="protein sequence ID" value="PMS17733.1"/>
    <property type="molecule type" value="Genomic_DNA"/>
</dbReference>
<feature type="compositionally biased region" description="Low complexity" evidence="1">
    <location>
        <begin position="58"/>
        <end position="69"/>
    </location>
</feature>
<feature type="chain" id="PRO_5014892452" evidence="2">
    <location>
        <begin position="28"/>
        <end position="146"/>
    </location>
</feature>
<organism evidence="3 4">
    <name type="scientific">Trinickia soli</name>
    <dbReference type="NCBI Taxonomy" id="380675"/>
    <lineage>
        <taxon>Bacteria</taxon>
        <taxon>Pseudomonadati</taxon>
        <taxon>Pseudomonadota</taxon>
        <taxon>Betaproteobacteria</taxon>
        <taxon>Burkholderiales</taxon>
        <taxon>Burkholderiaceae</taxon>
        <taxon>Trinickia</taxon>
    </lineage>
</organism>
<feature type="region of interest" description="Disordered" evidence="1">
    <location>
        <begin position="123"/>
        <end position="146"/>
    </location>
</feature>
<dbReference type="AlphaFoldDB" id="A0A2N7VKR7"/>
<keyword evidence="4" id="KW-1185">Reference proteome</keyword>
<accession>A0A2N7VKR7</accession>
<feature type="signal peptide" evidence="2">
    <location>
        <begin position="1"/>
        <end position="27"/>
    </location>
</feature>
<comment type="caution">
    <text evidence="3">The sequence shown here is derived from an EMBL/GenBank/DDBJ whole genome shotgun (WGS) entry which is preliminary data.</text>
</comment>
<keyword evidence="2" id="KW-0732">Signal</keyword>
<name>A0A2N7VKR7_9BURK</name>
<proteinExistence type="predicted"/>
<gene>
    <name evidence="3" type="ORF">C0Z19_23785</name>
</gene>
<evidence type="ECO:0000313" key="4">
    <source>
        <dbReference type="Proteomes" id="UP000235347"/>
    </source>
</evidence>
<dbReference type="Proteomes" id="UP000235347">
    <property type="component" value="Unassembled WGS sequence"/>
</dbReference>
<feature type="compositionally biased region" description="Basic and acidic residues" evidence="1">
    <location>
        <begin position="123"/>
        <end position="134"/>
    </location>
</feature>
<evidence type="ECO:0000256" key="1">
    <source>
        <dbReference type="SAM" id="MobiDB-lite"/>
    </source>
</evidence>